<dbReference type="NCBIfam" id="TIGR00976">
    <property type="entry name" value="CocE_NonD"/>
    <property type="match status" value="1"/>
</dbReference>
<dbReference type="Gene3D" id="3.40.50.1820">
    <property type="entry name" value="alpha/beta hydrolase"/>
    <property type="match status" value="1"/>
</dbReference>
<dbReference type="InterPro" id="IPR050585">
    <property type="entry name" value="Xaa-Pro_dipeptidyl-ppase/CocE"/>
</dbReference>
<dbReference type="Gene3D" id="2.60.120.260">
    <property type="entry name" value="Galactose-binding domain-like"/>
    <property type="match status" value="1"/>
</dbReference>
<evidence type="ECO:0000313" key="4">
    <source>
        <dbReference type="Proteomes" id="UP000236311"/>
    </source>
</evidence>
<feature type="domain" description="Xaa-Pro dipeptidyl-peptidase C-terminal" evidence="2">
    <location>
        <begin position="322"/>
        <end position="568"/>
    </location>
</feature>
<dbReference type="InterPro" id="IPR013736">
    <property type="entry name" value="Xaa-Pro_dipept_C"/>
</dbReference>
<evidence type="ECO:0000259" key="2">
    <source>
        <dbReference type="SMART" id="SM00939"/>
    </source>
</evidence>
<dbReference type="Pfam" id="PF02129">
    <property type="entry name" value="Peptidase_S15"/>
    <property type="match status" value="1"/>
</dbReference>
<dbReference type="InterPro" id="IPR029058">
    <property type="entry name" value="AB_hydrolase_fold"/>
</dbReference>
<dbReference type="GO" id="GO:0008239">
    <property type="term" value="F:dipeptidyl-peptidase activity"/>
    <property type="evidence" value="ECO:0007669"/>
    <property type="project" value="InterPro"/>
</dbReference>
<dbReference type="EC" id="3.1.1.84" evidence="3"/>
<dbReference type="PANTHER" id="PTHR43056">
    <property type="entry name" value="PEPTIDASE S9 PROLYL OLIGOPEPTIDASE"/>
    <property type="match status" value="1"/>
</dbReference>
<dbReference type="SUPFAM" id="SSF53474">
    <property type="entry name" value="alpha/beta-Hydrolases"/>
    <property type="match status" value="1"/>
</dbReference>
<keyword evidence="1 3" id="KW-0378">Hydrolase</keyword>
<dbReference type="Pfam" id="PF08530">
    <property type="entry name" value="PepX_C"/>
    <property type="match status" value="1"/>
</dbReference>
<keyword evidence="4" id="KW-1185">Reference proteome</keyword>
<gene>
    <name evidence="3" type="primary">cocE_1</name>
    <name evidence="3" type="ORF">AMURIS_01583</name>
</gene>
<dbReference type="Gene3D" id="1.10.3020.10">
    <property type="entry name" value="alpha-amino acid ester hydrolase ( Helical cap domain)"/>
    <property type="match status" value="1"/>
</dbReference>
<dbReference type="InterPro" id="IPR005674">
    <property type="entry name" value="CocE/Ser_esterase"/>
</dbReference>
<dbReference type="InterPro" id="IPR008979">
    <property type="entry name" value="Galactose-bd-like_sf"/>
</dbReference>
<protein>
    <submittedName>
        <fullName evidence="3">Cocaine esterase</fullName>
        <ecNumber evidence="3">3.1.1.84</ecNumber>
    </submittedName>
</protein>
<dbReference type="SMART" id="SM00939">
    <property type="entry name" value="PepX_C"/>
    <property type="match status" value="1"/>
</dbReference>
<reference evidence="3 4" key="1">
    <citation type="submission" date="2018-01" db="EMBL/GenBank/DDBJ databases">
        <authorList>
            <person name="Gaut B.S."/>
            <person name="Morton B.R."/>
            <person name="Clegg M.T."/>
            <person name="Duvall M.R."/>
        </authorList>
    </citation>
    <scope>NUCLEOTIDE SEQUENCE [LARGE SCALE GENOMIC DNA]</scope>
    <source>
        <strain evidence="3">GP69</strain>
    </source>
</reference>
<evidence type="ECO:0000256" key="1">
    <source>
        <dbReference type="ARBA" id="ARBA00022801"/>
    </source>
</evidence>
<dbReference type="EMBL" id="OFSM01000007">
    <property type="protein sequence ID" value="SOY28869.1"/>
    <property type="molecule type" value="Genomic_DNA"/>
</dbReference>
<evidence type="ECO:0000313" key="3">
    <source>
        <dbReference type="EMBL" id="SOY28869.1"/>
    </source>
</evidence>
<organism evidence="3 4">
    <name type="scientific">Acetatifactor muris</name>
    <dbReference type="NCBI Taxonomy" id="879566"/>
    <lineage>
        <taxon>Bacteria</taxon>
        <taxon>Bacillati</taxon>
        <taxon>Bacillota</taxon>
        <taxon>Clostridia</taxon>
        <taxon>Lachnospirales</taxon>
        <taxon>Lachnospiraceae</taxon>
        <taxon>Acetatifactor</taxon>
    </lineage>
</organism>
<dbReference type="SUPFAM" id="SSF49785">
    <property type="entry name" value="Galactose-binding domain-like"/>
    <property type="match status" value="1"/>
</dbReference>
<accession>A0A2K4ZEI7</accession>
<name>A0A2K4ZEI7_9FIRM</name>
<sequence>MEKRGNVRIWYDLPVPMRDGTILYADVYRPDDDEKYPAILNRTPYHKEDNCHIVDGYVHALKLAGYGYNVVIQDVRGSGCSEGILDPAGSQIEDGYDTVEWVAAQEWCDGNVGMVGESYHGYSQLAAAQANPPHLKAICPFQTSWTKFPALYSFGVFSSVLFGWVYGEALGREKFYPGALSQEAKEQMEACGRNMDEQLMWLPIKDMPAANVPGVPGLDFQGKLLENIDNPEYLKKIGRADAFDQVQVPCLNLTGWYDFLRDKTIYNYMKFRTEGGSENCRNHSKLIVGPWNHGDRLPGVIDGVDFGPEGSGDAFGITEVFRDWFDCWLKGKTTPYVEGAPIKLFILGDNVWRDEYEWPLARTKYVSYYLHSKGHANTLNGNGVLSETAPKEEPCDQYLYDPSNPCPSASPDPGRYLIQDQRPLEAREDVLVYTTEAFRETVEITGPLKVELYASSDAADTDFVCKVSVVHPDERAYSIGCYLVRARFRNGEKAEFLTPGEVTLFHIEVGNIAMKLQAGYRLRLDVTSSLYPDADRNLNTGGRIGYETEMKVAHQKIFHTAEYPSRLILPFISV</sequence>
<dbReference type="Proteomes" id="UP000236311">
    <property type="component" value="Unassembled WGS sequence"/>
</dbReference>
<dbReference type="InterPro" id="IPR000383">
    <property type="entry name" value="Xaa-Pro-like_dom"/>
</dbReference>
<dbReference type="PANTHER" id="PTHR43056:SF10">
    <property type="entry name" value="COCE_NOND FAMILY, PUTATIVE (AFU_ORTHOLOGUE AFUA_7G00600)-RELATED"/>
    <property type="match status" value="1"/>
</dbReference>
<dbReference type="AlphaFoldDB" id="A0A2K4ZEI7"/>
<proteinExistence type="predicted"/>
<dbReference type="RefSeq" id="WP_172455020.1">
    <property type="nucleotide sequence ID" value="NZ_JANJZD010000014.1"/>
</dbReference>